<evidence type="ECO:0000256" key="1">
    <source>
        <dbReference type="SAM" id="MobiDB-lite"/>
    </source>
</evidence>
<name>A0A0C9VUT4_SPHS4</name>
<dbReference type="AlphaFoldDB" id="A0A0C9VUT4"/>
<dbReference type="PROSITE" id="PS50181">
    <property type="entry name" value="FBOX"/>
    <property type="match status" value="1"/>
</dbReference>
<reference evidence="3 4" key="1">
    <citation type="submission" date="2014-06" db="EMBL/GenBank/DDBJ databases">
        <title>Evolutionary Origins and Diversification of the Mycorrhizal Mutualists.</title>
        <authorList>
            <consortium name="DOE Joint Genome Institute"/>
            <consortium name="Mycorrhizal Genomics Consortium"/>
            <person name="Kohler A."/>
            <person name="Kuo A."/>
            <person name="Nagy L.G."/>
            <person name="Floudas D."/>
            <person name="Copeland A."/>
            <person name="Barry K.W."/>
            <person name="Cichocki N."/>
            <person name="Veneault-Fourrey C."/>
            <person name="LaButti K."/>
            <person name="Lindquist E.A."/>
            <person name="Lipzen A."/>
            <person name="Lundell T."/>
            <person name="Morin E."/>
            <person name="Murat C."/>
            <person name="Riley R."/>
            <person name="Ohm R."/>
            <person name="Sun H."/>
            <person name="Tunlid A."/>
            <person name="Henrissat B."/>
            <person name="Grigoriev I.V."/>
            <person name="Hibbett D.S."/>
            <person name="Martin F."/>
        </authorList>
    </citation>
    <scope>NUCLEOTIDE SEQUENCE [LARGE SCALE GENOMIC DNA]</scope>
    <source>
        <strain evidence="3 4">SS14</strain>
    </source>
</reference>
<dbReference type="OrthoDB" id="2836053at2759"/>
<evidence type="ECO:0000313" key="4">
    <source>
        <dbReference type="Proteomes" id="UP000054279"/>
    </source>
</evidence>
<evidence type="ECO:0000313" key="3">
    <source>
        <dbReference type="EMBL" id="KIJ42011.1"/>
    </source>
</evidence>
<evidence type="ECO:0000259" key="2">
    <source>
        <dbReference type="PROSITE" id="PS50181"/>
    </source>
</evidence>
<dbReference type="HOGENOM" id="CLU_044246_0_0_1"/>
<organism evidence="3 4">
    <name type="scientific">Sphaerobolus stellatus (strain SS14)</name>
    <dbReference type="NCBI Taxonomy" id="990650"/>
    <lineage>
        <taxon>Eukaryota</taxon>
        <taxon>Fungi</taxon>
        <taxon>Dikarya</taxon>
        <taxon>Basidiomycota</taxon>
        <taxon>Agaricomycotina</taxon>
        <taxon>Agaricomycetes</taxon>
        <taxon>Phallomycetidae</taxon>
        <taxon>Geastrales</taxon>
        <taxon>Sphaerobolaceae</taxon>
        <taxon>Sphaerobolus</taxon>
    </lineage>
</organism>
<proteinExistence type="predicted"/>
<dbReference type="EMBL" id="KN837133">
    <property type="protein sequence ID" value="KIJ42011.1"/>
    <property type="molecule type" value="Genomic_DNA"/>
</dbReference>
<dbReference type="Proteomes" id="UP000054279">
    <property type="component" value="Unassembled WGS sequence"/>
</dbReference>
<feature type="compositionally biased region" description="Acidic residues" evidence="1">
    <location>
        <begin position="402"/>
        <end position="429"/>
    </location>
</feature>
<feature type="domain" description="F-box" evidence="2">
    <location>
        <begin position="43"/>
        <end position="96"/>
    </location>
</feature>
<sequence length="485" mass="56818">MYSIYRLLRTGSPGPLTILVQLGQSIAFVRFWLRTTLAKRKPKPPILQLPVELLQEILETLWLSDLDRNQQIHLMTTLPLVCKEISGVYNTIWQRDVRIPSRKFYEHYMSCLRSLPRCHTMNICCRSLRFNVHYMETMKGYSWGKRFQMSRQRDGMAYFNNGKEFFQEGLLPNLRTMVVRYQDSIHDPYHALFPNFMPKSVETLHICYAFSNCWGPGHTQDLCFLSFLRRTPIRYQSTPHHLKRLIVTPGSYQSPCSYRTPFSYIQVYRKKMTRLWESLFEVDEVILYNRSLPLHKDLWSLDVNDVCNLMEEMPGFSGIGWMWMDGRPIEDSDEDEYSNDSDSGKSWDEDLADEDDEKENIEDEENADADLHAEGEDPISYHESTNLEDESNAQSGVQGSGGEEDDIEDDEDQSEDQSEEEDEEEDEFPQVEHPLRRCASLDIQPVQNESLMAVSSRHLQRSTTYNELPTFDYSYGYYTKFPICL</sequence>
<accession>A0A0C9VUT4</accession>
<dbReference type="InterPro" id="IPR001810">
    <property type="entry name" value="F-box_dom"/>
</dbReference>
<protein>
    <recommendedName>
        <fullName evidence="2">F-box domain-containing protein</fullName>
    </recommendedName>
</protein>
<feature type="compositionally biased region" description="Acidic residues" evidence="1">
    <location>
        <begin position="349"/>
        <end position="368"/>
    </location>
</feature>
<feature type="region of interest" description="Disordered" evidence="1">
    <location>
        <begin position="330"/>
        <end position="437"/>
    </location>
</feature>
<keyword evidence="4" id="KW-1185">Reference proteome</keyword>
<gene>
    <name evidence="3" type="ORF">M422DRAFT_48456</name>
</gene>